<proteinExistence type="predicted"/>
<name>A0A9J7KRZ7_BRAFL</name>
<dbReference type="RefSeq" id="XP_035669352.1">
    <property type="nucleotide sequence ID" value="XM_035813459.1"/>
</dbReference>
<dbReference type="AlphaFoldDB" id="A0A9J7KRZ7"/>
<dbReference type="OrthoDB" id="5947432at2759"/>
<accession>A0A9J7KRZ7</accession>
<evidence type="ECO:0000313" key="2">
    <source>
        <dbReference type="RefSeq" id="XP_035669352.1"/>
    </source>
</evidence>
<dbReference type="Proteomes" id="UP000001554">
    <property type="component" value="Chromosome 1"/>
</dbReference>
<reference evidence="2" key="2">
    <citation type="submission" date="2025-08" db="UniProtKB">
        <authorList>
            <consortium name="RefSeq"/>
        </authorList>
    </citation>
    <scope>IDENTIFICATION</scope>
    <source>
        <strain evidence="2">S238N-H82</strain>
        <tissue evidence="2">Testes</tissue>
    </source>
</reference>
<dbReference type="KEGG" id="bfo:118411278"/>
<reference evidence="1" key="1">
    <citation type="journal article" date="2020" name="Nat. Ecol. Evol.">
        <title>Deeply conserved synteny resolves early events in vertebrate evolution.</title>
        <authorList>
            <person name="Simakov O."/>
            <person name="Marletaz F."/>
            <person name="Yue J.X."/>
            <person name="O'Connell B."/>
            <person name="Jenkins J."/>
            <person name="Brandt A."/>
            <person name="Calef R."/>
            <person name="Tung C.H."/>
            <person name="Huang T.K."/>
            <person name="Schmutz J."/>
            <person name="Satoh N."/>
            <person name="Yu J.K."/>
            <person name="Putnam N.H."/>
            <person name="Green R.E."/>
            <person name="Rokhsar D.S."/>
        </authorList>
    </citation>
    <scope>NUCLEOTIDE SEQUENCE [LARGE SCALE GENOMIC DNA]</scope>
    <source>
        <strain evidence="1">S238N-H82</strain>
    </source>
</reference>
<evidence type="ECO:0000313" key="1">
    <source>
        <dbReference type="Proteomes" id="UP000001554"/>
    </source>
</evidence>
<organism evidence="1 2">
    <name type="scientific">Branchiostoma floridae</name>
    <name type="common">Florida lancelet</name>
    <name type="synonym">Amphioxus</name>
    <dbReference type="NCBI Taxonomy" id="7739"/>
    <lineage>
        <taxon>Eukaryota</taxon>
        <taxon>Metazoa</taxon>
        <taxon>Chordata</taxon>
        <taxon>Cephalochordata</taxon>
        <taxon>Leptocardii</taxon>
        <taxon>Amphioxiformes</taxon>
        <taxon>Branchiostomatidae</taxon>
        <taxon>Branchiostoma</taxon>
    </lineage>
</organism>
<dbReference type="GeneID" id="118411278"/>
<keyword evidence="1" id="KW-1185">Reference proteome</keyword>
<gene>
    <name evidence="2" type="primary">LOC118411278</name>
</gene>
<protein>
    <submittedName>
        <fullName evidence="2">Uncharacterized protein LOC118411278</fullName>
    </submittedName>
</protein>
<sequence>MNTVSPSFLFEVTCFFGWDDLVPLNQLLTAFLLGFCATLVVYKWQGDHLKSDATNSNIVSGNGNTCVNIGGSNNTNTVTIKHFKTRKCASNKPALYAPICRSSRLNTKTQASCRRLTDKLAQLSDDGLLKTCQSRIQKMFRGKTKPDFKVVLHLAETLNAINEGSFMRAYTLLNKVEKLLPSTESNVEYTLRWFHLKSLAQLREGKNAGLYLTGKALTLIDQLEPGCLSGWVLILRARLISSLVFEQQEETTEMALSKDAETLFHTAIQHAQNEFPQQMENCQSYIPQFASIGLVFLHMRFWPSLNKPKLGIPKQASPQSLEKVQKILANIDESAQTCHISKLFLMLAKASLQYGLGHDAIGDDLVKSARKLVKKHAYLRLVDCY</sequence>